<keyword evidence="3" id="KW-1185">Reference proteome</keyword>
<evidence type="ECO:0000313" key="2">
    <source>
        <dbReference type="EMBL" id="ASM71682.1"/>
    </source>
</evidence>
<evidence type="ECO:0000313" key="3">
    <source>
        <dbReference type="Proteomes" id="UP000199754"/>
    </source>
</evidence>
<evidence type="ECO:0000256" key="1">
    <source>
        <dbReference type="SAM" id="SignalP"/>
    </source>
</evidence>
<keyword evidence="1" id="KW-0732">Signal</keyword>
<sequence length="89" mass="9542">MISRFLSIFALGATVMAASQATASVATPPAGHQGQWWTNPLGCEYSRAGRPGETMWFLIINTAKPGCPTYIAGTTWGGIYRAHGTILKR</sequence>
<reference evidence="2 3" key="1">
    <citation type="submission" date="2017-07" db="EMBL/GenBank/DDBJ databases">
        <title>Genome Sequence of Sulfitobacter pseudonitzschiae Strain SMR1 Isolated from a culture of the Diatom Skeletonema marinoi.</title>
        <authorList>
            <person name="Topel M."/>
            <person name="Pinder M.I.M."/>
            <person name="Johansson O.N."/>
            <person name="Kourtchenko O."/>
            <person name="Godhe A."/>
            <person name="Clarke A.K."/>
        </authorList>
    </citation>
    <scope>NUCLEOTIDE SEQUENCE [LARGE SCALE GENOMIC DNA]</scope>
    <source>
        <strain evidence="2 3">SMR1</strain>
    </source>
</reference>
<gene>
    <name evidence="2" type="ORF">SULPSESMR1_00852</name>
</gene>
<dbReference type="Proteomes" id="UP000199754">
    <property type="component" value="Chromosome"/>
</dbReference>
<protein>
    <submittedName>
        <fullName evidence="2">Uncharacterized protein</fullName>
    </submittedName>
</protein>
<dbReference type="AlphaFoldDB" id="A0A221JY56"/>
<feature type="signal peptide" evidence="1">
    <location>
        <begin position="1"/>
        <end position="23"/>
    </location>
</feature>
<name>A0A221JY56_9RHOB</name>
<dbReference type="EMBL" id="CP022415">
    <property type="protein sequence ID" value="ASM71682.1"/>
    <property type="molecule type" value="Genomic_DNA"/>
</dbReference>
<feature type="chain" id="PRO_5013166282" evidence="1">
    <location>
        <begin position="24"/>
        <end position="89"/>
    </location>
</feature>
<organism evidence="2 3">
    <name type="scientific">Pseudosulfitobacter pseudonitzschiae</name>
    <dbReference type="NCBI Taxonomy" id="1402135"/>
    <lineage>
        <taxon>Bacteria</taxon>
        <taxon>Pseudomonadati</taxon>
        <taxon>Pseudomonadota</taxon>
        <taxon>Alphaproteobacteria</taxon>
        <taxon>Rhodobacterales</taxon>
        <taxon>Roseobacteraceae</taxon>
        <taxon>Pseudosulfitobacter</taxon>
    </lineage>
</organism>
<accession>A0A221JY56</accession>
<proteinExistence type="predicted"/>
<dbReference type="RefSeq" id="WP_240311271.1">
    <property type="nucleotide sequence ID" value="NZ_CP022415.1"/>
</dbReference>
<dbReference type="KEGG" id="spse:SULPSESMR1_00852"/>